<protein>
    <submittedName>
        <fullName evidence="3">Uncharacterized protein</fullName>
    </submittedName>
</protein>
<sequence>MKPASEGCPRSVYSQVGDSQVSDSQMIDFQLNDSHVSDSRLSEYPIENFRLNRTVAKDIEEFFKYLDEKGIEHPNNRKLVMFMMDSVVLNCDNVLKKLGDKSMPKRPSDEEITQFSNAYGSID</sequence>
<feature type="compositionally biased region" description="Basic and acidic residues" evidence="1">
    <location>
        <begin position="100"/>
        <end position="109"/>
    </location>
</feature>
<dbReference type="Proteomes" id="UP000887565">
    <property type="component" value="Unplaced"/>
</dbReference>
<dbReference type="WBParaSite" id="nRc.2.0.1.t13162-RA">
    <property type="protein sequence ID" value="nRc.2.0.1.t13162-RA"/>
    <property type="gene ID" value="nRc.2.0.1.g13162"/>
</dbReference>
<organism evidence="2 3">
    <name type="scientific">Romanomermis culicivorax</name>
    <name type="common">Nematode worm</name>
    <dbReference type="NCBI Taxonomy" id="13658"/>
    <lineage>
        <taxon>Eukaryota</taxon>
        <taxon>Metazoa</taxon>
        <taxon>Ecdysozoa</taxon>
        <taxon>Nematoda</taxon>
        <taxon>Enoplea</taxon>
        <taxon>Dorylaimia</taxon>
        <taxon>Mermithida</taxon>
        <taxon>Mermithoidea</taxon>
        <taxon>Mermithidae</taxon>
        <taxon>Romanomermis</taxon>
    </lineage>
</organism>
<reference evidence="3" key="1">
    <citation type="submission" date="2022-11" db="UniProtKB">
        <authorList>
            <consortium name="WormBaseParasite"/>
        </authorList>
    </citation>
    <scope>IDENTIFICATION</scope>
</reference>
<feature type="compositionally biased region" description="Polar residues" evidence="1">
    <location>
        <begin position="113"/>
        <end position="123"/>
    </location>
</feature>
<feature type="region of interest" description="Disordered" evidence="1">
    <location>
        <begin position="100"/>
        <end position="123"/>
    </location>
</feature>
<evidence type="ECO:0000313" key="2">
    <source>
        <dbReference type="Proteomes" id="UP000887565"/>
    </source>
</evidence>
<name>A0A915IIF7_ROMCU</name>
<evidence type="ECO:0000313" key="3">
    <source>
        <dbReference type="WBParaSite" id="nRc.2.0.1.t13162-RA"/>
    </source>
</evidence>
<keyword evidence="2" id="KW-1185">Reference proteome</keyword>
<proteinExistence type="predicted"/>
<dbReference type="AlphaFoldDB" id="A0A915IIF7"/>
<evidence type="ECO:0000256" key="1">
    <source>
        <dbReference type="SAM" id="MobiDB-lite"/>
    </source>
</evidence>
<accession>A0A915IIF7</accession>